<dbReference type="AlphaFoldDB" id="A0A089WME6"/>
<protein>
    <submittedName>
        <fullName evidence="1">Siphovirus Gp157 family protein</fullName>
    </submittedName>
</protein>
<reference evidence="1 2" key="1">
    <citation type="submission" date="2014-09" db="EMBL/GenBank/DDBJ databases">
        <authorList>
            <person name="Chan K.-G."/>
        </authorList>
    </citation>
    <scope>NUCLEOTIDE SEQUENCE [LARGE SCALE GENOMIC DNA]</scope>
    <source>
        <strain evidence="1 2">ND07</strain>
    </source>
</reference>
<dbReference type="EMBL" id="CP009455">
    <property type="protein sequence ID" value="AIR90485.1"/>
    <property type="molecule type" value="Genomic_DNA"/>
</dbReference>
<dbReference type="Pfam" id="PF05565">
    <property type="entry name" value="Sipho_Gp157"/>
    <property type="match status" value="1"/>
</dbReference>
<dbReference type="RefSeq" id="WP_038413077.1">
    <property type="nucleotide sequence ID" value="NZ_CP009455.1"/>
</dbReference>
<evidence type="ECO:0000313" key="2">
    <source>
        <dbReference type="Proteomes" id="UP000029493"/>
    </source>
</evidence>
<organism evidence="1 2">
    <name type="scientific">Pseudomonas cremoricolorata</name>
    <dbReference type="NCBI Taxonomy" id="157783"/>
    <lineage>
        <taxon>Bacteria</taxon>
        <taxon>Pseudomonadati</taxon>
        <taxon>Pseudomonadota</taxon>
        <taxon>Gammaproteobacteria</taxon>
        <taxon>Pseudomonadales</taxon>
        <taxon>Pseudomonadaceae</taxon>
        <taxon>Pseudomonas</taxon>
    </lineage>
</organism>
<dbReference type="OrthoDB" id="5675912at2"/>
<proteinExistence type="predicted"/>
<accession>A0A089WME6</accession>
<dbReference type="Proteomes" id="UP000029493">
    <property type="component" value="Chromosome"/>
</dbReference>
<name>A0A089WME6_9PSED</name>
<dbReference type="STRING" id="157783.LK03_14835"/>
<dbReference type="InterPro" id="IPR008840">
    <property type="entry name" value="Sipho_Gp157"/>
</dbReference>
<evidence type="ECO:0000313" key="1">
    <source>
        <dbReference type="EMBL" id="AIR90485.1"/>
    </source>
</evidence>
<gene>
    <name evidence="1" type="ORF">LK03_14835</name>
</gene>
<keyword evidence="2" id="KW-1185">Reference proteome</keyword>
<dbReference type="KEGG" id="psw:LK03_14835"/>
<sequence length="187" mass="20789">MTQLYALTGQMADLAAMCDTDDEGLKQAIQDTMSGIQGEFEVKADSIVMLRRNIEGDILAIDAEIERLVELKRIKANSVTAITDYLRRNMDAANIKSIKRPLFTISLVTGKERVIVDNEQAVPDDLTSVVTKIAPDKNAIAAKLKADREHNDAVRKRMDAGEDCEHELIAEPTWAHLERGESAIRIK</sequence>
<dbReference type="eggNOG" id="ENOG50330BC">
    <property type="taxonomic scope" value="Bacteria"/>
</dbReference>